<dbReference type="Gene3D" id="2.60.40.10">
    <property type="entry name" value="Immunoglobulins"/>
    <property type="match status" value="1"/>
</dbReference>
<dbReference type="KEGG" id="pya:PYCH_17970"/>
<organism evidence="1 2">
    <name type="scientific">Pyrococcus yayanosii (strain CH1 / JCM 16557)</name>
    <dbReference type="NCBI Taxonomy" id="529709"/>
    <lineage>
        <taxon>Archaea</taxon>
        <taxon>Methanobacteriati</taxon>
        <taxon>Methanobacteriota</taxon>
        <taxon>Thermococci</taxon>
        <taxon>Thermococcales</taxon>
        <taxon>Thermococcaceae</taxon>
        <taxon>Pyrococcus</taxon>
    </lineage>
</organism>
<reference evidence="1 2" key="1">
    <citation type="journal article" date="2011" name="J. Bacteriol.">
        <title>Complete genome sequence of the obligate piezophilic hyperthermophilic archaeon Pyrococcus yayanosii CH1.</title>
        <authorList>
            <person name="Jun X."/>
            <person name="Lupeng L."/>
            <person name="Minjuan X."/>
            <person name="Oger P."/>
            <person name="Fengping W."/>
            <person name="Jebbar M."/>
            <person name="Xiang X."/>
        </authorList>
    </citation>
    <scope>NUCLEOTIDE SEQUENCE [LARGE SCALE GENOMIC DNA]</scope>
    <source>
        <strain evidence="2">CH1 / JCM 16557</strain>
    </source>
</reference>
<evidence type="ECO:0000313" key="2">
    <source>
        <dbReference type="Proteomes" id="UP000008386"/>
    </source>
</evidence>
<name>F8AHZ7_PYRYC</name>
<dbReference type="STRING" id="529709.PYCH_17970"/>
<dbReference type="InterPro" id="IPR008969">
    <property type="entry name" value="CarboxyPept-like_regulatory"/>
</dbReference>
<dbReference type="AlphaFoldDB" id="F8AHZ7"/>
<evidence type="ECO:0008006" key="3">
    <source>
        <dbReference type="Google" id="ProtNLM"/>
    </source>
</evidence>
<protein>
    <recommendedName>
        <fullName evidence="3">DUF4129 domain-containing protein</fullName>
    </recommendedName>
</protein>
<evidence type="ECO:0000313" key="1">
    <source>
        <dbReference type="EMBL" id="AEH25454.1"/>
    </source>
</evidence>
<dbReference type="eggNOG" id="arCOG02487">
    <property type="taxonomic scope" value="Archaea"/>
</dbReference>
<dbReference type="HOGENOM" id="CLU_489697_0_0_2"/>
<proteinExistence type="predicted"/>
<dbReference type="InterPro" id="IPR013783">
    <property type="entry name" value="Ig-like_fold"/>
</dbReference>
<dbReference type="Proteomes" id="UP000008386">
    <property type="component" value="Chromosome"/>
</dbReference>
<dbReference type="SUPFAM" id="SSF49464">
    <property type="entry name" value="Carboxypeptidase regulatory domain-like"/>
    <property type="match status" value="1"/>
</dbReference>
<dbReference type="EMBL" id="CP002779">
    <property type="protein sequence ID" value="AEH25454.1"/>
    <property type="molecule type" value="Genomic_DNA"/>
</dbReference>
<accession>F8AHZ7</accession>
<keyword evidence="2" id="KW-1185">Reference proteome</keyword>
<sequence length="556" mass="61336">MMRRIVPFLLILVAFSGVSEALDEGLKDYFGEMLVRVDGVLAALAEGEDALPLALNLSMIANATYREVYLYGGSPDAMELAGRFVDLSDELLELSFAVRGMKEAVDAGDYVRARAYLEVARASLGRLFVLLRALPLNTSEVLDTVGRLSAFLDKYESIMRAKMEVSEFRVFIYPQEPVVFQNVTIIVYAEGLKDVQLFVDGGEVEAFPKGGVLNINYAFQEPGVHEIFCTAVNGSKTVRSNTLYVNVSRLGTYFLISGATDSQVLGFLMDELNRPVQGAPVYLIAPGENKSTVTGDDGSFSFQFEGLQRAMDVILIFPGNEIYEPTSANVTVYPAKLWLPLSISAPESVHVGESFRVIITVNASGSYPITLYVNDEPYESVFVNGRAEIFVTPRVPGQLKLYAIFRGNDAYMPSTSNTVIVAVSPINYASRIGIVLVALFVILLARRLLRGRDLPGEVEVGGKVEQSSWEVSPENVPVILRVYRVVYSFLIRMGALPRSTTPRELLDMFRGASFFDDLSVLTRLHELYFYAKRRVSESGVFRKAARVIVASLGGEL</sequence>
<gene>
    <name evidence="1" type="ordered locus">PYCH_17970</name>
</gene>